<dbReference type="InterPro" id="IPR037163">
    <property type="entry name" value="Spermidine_synt_N_sf"/>
</dbReference>
<dbReference type="EMBL" id="FNCE01000003">
    <property type="protein sequence ID" value="SDF88140.1"/>
    <property type="molecule type" value="Genomic_DNA"/>
</dbReference>
<evidence type="ECO:0000313" key="8">
    <source>
        <dbReference type="EMBL" id="SDF88140.1"/>
    </source>
</evidence>
<dbReference type="InterPro" id="IPR001045">
    <property type="entry name" value="Spermi_synthase"/>
</dbReference>
<evidence type="ECO:0000256" key="5">
    <source>
        <dbReference type="HAMAP-Rule" id="MF_00198"/>
    </source>
</evidence>
<feature type="binding site" evidence="5">
    <location>
        <begin position="138"/>
        <end position="139"/>
    </location>
    <ligand>
        <name>S-methyl-5'-thioadenosine</name>
        <dbReference type="ChEBI" id="CHEBI:17509"/>
    </ligand>
</feature>
<evidence type="ECO:0000259" key="7">
    <source>
        <dbReference type="PROSITE" id="PS51006"/>
    </source>
</evidence>
<feature type="binding site" evidence="5">
    <location>
        <position position="106"/>
    </location>
    <ligand>
        <name>S-methyl-5'-thioadenosine</name>
        <dbReference type="ChEBI" id="CHEBI:17509"/>
    </ligand>
</feature>
<protein>
    <recommendedName>
        <fullName evidence="5">Polyamine aminopropyltransferase</fullName>
    </recommendedName>
    <alternativeName>
        <fullName evidence="5">Putrescine aminopropyltransferase</fullName>
        <shortName evidence="5">PAPT</shortName>
    </alternativeName>
    <alternativeName>
        <fullName evidence="5">Spermidine synthase</fullName>
        <shortName evidence="5">SPDS</shortName>
        <shortName evidence="5">SPDSY</shortName>
        <ecNumber evidence="5">2.5.1.16</ecNumber>
    </alternativeName>
</protein>
<dbReference type="CDD" id="cd02440">
    <property type="entry name" value="AdoMet_MTases"/>
    <property type="match status" value="1"/>
</dbReference>
<dbReference type="PANTHER" id="PTHR11558">
    <property type="entry name" value="SPERMIDINE/SPERMINE SYNTHASE"/>
    <property type="match status" value="1"/>
</dbReference>
<dbReference type="Pfam" id="PF17284">
    <property type="entry name" value="Spermine_synt_N"/>
    <property type="match status" value="1"/>
</dbReference>
<gene>
    <name evidence="5" type="primary">speE</name>
    <name evidence="8" type="ORF">SAMN05216241_10312</name>
</gene>
<keyword evidence="9" id="KW-1185">Reference proteome</keyword>
<dbReference type="GO" id="GO:0004766">
    <property type="term" value="F:spermidine synthase activity"/>
    <property type="evidence" value="ECO:0007669"/>
    <property type="project" value="UniProtKB-UniRule"/>
</dbReference>
<dbReference type="HAMAP" id="MF_00198">
    <property type="entry name" value="Spermidine_synth"/>
    <property type="match status" value="1"/>
</dbReference>
<dbReference type="GO" id="GO:0008295">
    <property type="term" value="P:spermidine biosynthetic process"/>
    <property type="evidence" value="ECO:0007669"/>
    <property type="project" value="UniProtKB-UniRule"/>
</dbReference>
<evidence type="ECO:0000256" key="3">
    <source>
        <dbReference type="ARBA" id="ARBA00023066"/>
    </source>
</evidence>
<comment type="pathway">
    <text evidence="5">Amine and polyamine biosynthesis; spermidine biosynthesis; spermidine from putrescine: step 1/1.</text>
</comment>
<organism evidence="8 9">
    <name type="scientific">Limimonas halophila</name>
    <dbReference type="NCBI Taxonomy" id="1082479"/>
    <lineage>
        <taxon>Bacteria</taxon>
        <taxon>Pseudomonadati</taxon>
        <taxon>Pseudomonadota</taxon>
        <taxon>Alphaproteobacteria</taxon>
        <taxon>Rhodospirillales</taxon>
        <taxon>Rhodovibrionaceae</taxon>
        <taxon>Limimonas</taxon>
    </lineage>
</organism>
<comment type="similarity">
    <text evidence="1 5">Belongs to the spermidine/spermine synthase family.</text>
</comment>
<evidence type="ECO:0000256" key="6">
    <source>
        <dbReference type="PROSITE-ProRule" id="PRU00354"/>
    </source>
</evidence>
<dbReference type="Proteomes" id="UP000199415">
    <property type="component" value="Unassembled WGS sequence"/>
</dbReference>
<evidence type="ECO:0000256" key="4">
    <source>
        <dbReference type="ARBA" id="ARBA00023115"/>
    </source>
</evidence>
<reference evidence="8 9" key="1">
    <citation type="submission" date="2016-10" db="EMBL/GenBank/DDBJ databases">
        <authorList>
            <person name="de Groot N.N."/>
        </authorList>
    </citation>
    <scope>NUCLEOTIDE SEQUENCE [LARGE SCALE GENOMIC DNA]</scope>
    <source>
        <strain evidence="8 9">DSM 25584</strain>
    </source>
</reference>
<evidence type="ECO:0000256" key="1">
    <source>
        <dbReference type="ARBA" id="ARBA00007867"/>
    </source>
</evidence>
<dbReference type="Gene3D" id="3.40.50.150">
    <property type="entry name" value="Vaccinia Virus protein VP39"/>
    <property type="match status" value="1"/>
</dbReference>
<keyword evidence="3 5" id="KW-0745">Spermidine biosynthesis</keyword>
<dbReference type="InterPro" id="IPR030374">
    <property type="entry name" value="PABS"/>
</dbReference>
<dbReference type="InterPro" id="IPR035246">
    <property type="entry name" value="Spermidine_synt_N"/>
</dbReference>
<comment type="function">
    <text evidence="5">Catalyzes the irreversible transfer of a propylamine group from the amino donor S-adenosylmethioninamine (decarboxy-AdoMet) to putrescine (1,4-diaminobutane) to yield spermidine.</text>
</comment>
<proteinExistence type="inferred from homology"/>
<dbReference type="InterPro" id="IPR029063">
    <property type="entry name" value="SAM-dependent_MTases_sf"/>
</dbReference>
<feature type="binding site" evidence="5">
    <location>
        <position position="31"/>
    </location>
    <ligand>
        <name>S-methyl-5'-thioadenosine</name>
        <dbReference type="ChEBI" id="CHEBI:17509"/>
    </ligand>
</feature>
<keyword evidence="2 5" id="KW-0808">Transferase</keyword>
<comment type="catalytic activity">
    <reaction evidence="5">
        <text>S-adenosyl 3-(methylsulfanyl)propylamine + putrescine = S-methyl-5'-thioadenosine + spermidine + H(+)</text>
        <dbReference type="Rhea" id="RHEA:12721"/>
        <dbReference type="ChEBI" id="CHEBI:15378"/>
        <dbReference type="ChEBI" id="CHEBI:17509"/>
        <dbReference type="ChEBI" id="CHEBI:57443"/>
        <dbReference type="ChEBI" id="CHEBI:57834"/>
        <dbReference type="ChEBI" id="CHEBI:326268"/>
        <dbReference type="EC" id="2.5.1.16"/>
    </reaction>
</comment>
<evidence type="ECO:0000256" key="2">
    <source>
        <dbReference type="ARBA" id="ARBA00022679"/>
    </source>
</evidence>
<dbReference type="RefSeq" id="WP_090019159.1">
    <property type="nucleotide sequence ID" value="NZ_FNCE01000003.1"/>
</dbReference>
<dbReference type="InterPro" id="IPR030373">
    <property type="entry name" value="PABS_CS"/>
</dbReference>
<dbReference type="SUPFAM" id="SSF53335">
    <property type="entry name" value="S-adenosyl-L-methionine-dependent methyltransferases"/>
    <property type="match status" value="1"/>
</dbReference>
<dbReference type="Gene3D" id="2.30.140.10">
    <property type="entry name" value="Spermidine synthase, tetramerisation domain"/>
    <property type="match status" value="1"/>
</dbReference>
<comment type="subunit">
    <text evidence="5">Homodimer or homotetramer.</text>
</comment>
<feature type="active site" description="Proton acceptor" evidence="5 6">
    <location>
        <position position="157"/>
    </location>
</feature>
<dbReference type="UniPathway" id="UPA00248">
    <property type="reaction ID" value="UER00314"/>
</dbReference>
<keyword evidence="4 5" id="KW-0620">Polyamine biosynthesis</keyword>
<evidence type="ECO:0000313" key="9">
    <source>
        <dbReference type="Proteomes" id="UP000199415"/>
    </source>
</evidence>
<dbReference type="OrthoDB" id="9793120at2"/>
<dbReference type="PROSITE" id="PS51006">
    <property type="entry name" value="PABS_2"/>
    <property type="match status" value="1"/>
</dbReference>
<dbReference type="GO" id="GO:0005829">
    <property type="term" value="C:cytosol"/>
    <property type="evidence" value="ECO:0007669"/>
    <property type="project" value="TreeGrafter"/>
</dbReference>
<sequence>MITFTEHLHDGYDQVLHLTGPSLVDEHTGFQHVQIFDTGVAGRVMALDGCVQITERDESAYSEMLTHLPMLEHGDVRRVLIVGGGDGAVAEEVLKHPGVERIDLVDIDARVIELARQHLTSIHRGALDDPRVHIHCEDAFAFLERAEAGAYDLAVTDRPDPTEVAEGLYAPAFYQRLQRALADRGVVTLQTGCPFFQPDELTRDSGNLAATFANAGAFWTVVPTYTGGFMALTWGANGLPLGTTDVETLRRRFEGLDLGTRHHTPEMHRAAFALPPWIAELVHTA</sequence>
<comment type="caution">
    <text evidence="5">Lacks conserved residue(s) required for the propagation of feature annotation.</text>
</comment>
<feature type="binding site" evidence="5">
    <location>
        <position position="86"/>
    </location>
    <ligand>
        <name>spermidine</name>
        <dbReference type="ChEBI" id="CHEBI:57834"/>
    </ligand>
</feature>
<dbReference type="Pfam" id="PF01564">
    <property type="entry name" value="Spermine_synth"/>
    <property type="match status" value="1"/>
</dbReference>
<dbReference type="PANTHER" id="PTHR11558:SF11">
    <property type="entry name" value="SPERMIDINE SYNTHASE"/>
    <property type="match status" value="1"/>
</dbReference>
<dbReference type="EC" id="2.5.1.16" evidence="5"/>
<dbReference type="AlphaFoldDB" id="A0A1G7PRU7"/>
<dbReference type="STRING" id="1082479.SAMN05216241_10312"/>
<dbReference type="PROSITE" id="PS01330">
    <property type="entry name" value="PABS_1"/>
    <property type="match status" value="1"/>
</dbReference>
<accession>A0A1G7PRU7</accession>
<dbReference type="NCBIfam" id="NF002010">
    <property type="entry name" value="PRK00811.1"/>
    <property type="match status" value="1"/>
</dbReference>
<name>A0A1G7PRU7_9PROT</name>
<feature type="domain" description="PABS" evidence="7">
    <location>
        <begin position="1"/>
        <end position="237"/>
    </location>
</feature>